<dbReference type="InterPro" id="IPR008914">
    <property type="entry name" value="PEBP"/>
</dbReference>
<dbReference type="PANTHER" id="PTHR13900">
    <property type="entry name" value="TRANSCRIPTION INITIATION FACTOR TFIID"/>
    <property type="match status" value="1"/>
</dbReference>
<dbReference type="SUPFAM" id="SSF49777">
    <property type="entry name" value="PEBP-like"/>
    <property type="match status" value="1"/>
</dbReference>
<evidence type="ECO:0000259" key="5">
    <source>
        <dbReference type="Pfam" id="PF12157"/>
    </source>
</evidence>
<dbReference type="GO" id="GO:0005669">
    <property type="term" value="C:transcription factor TFIID complex"/>
    <property type="evidence" value="ECO:0007669"/>
    <property type="project" value="InterPro"/>
</dbReference>
<dbReference type="Gene3D" id="3.90.280.10">
    <property type="entry name" value="PEBP-like"/>
    <property type="match status" value="1"/>
</dbReference>
<feature type="region of interest" description="Disordered" evidence="4">
    <location>
        <begin position="775"/>
        <end position="837"/>
    </location>
</feature>
<gene>
    <name evidence="6" type="ORF">EW145_g4144</name>
</gene>
<dbReference type="GO" id="GO:0051123">
    <property type="term" value="P:RNA polymerase II preinitiation complex assembly"/>
    <property type="evidence" value="ECO:0007669"/>
    <property type="project" value="TreeGrafter"/>
</dbReference>
<dbReference type="InterPro" id="IPR035810">
    <property type="entry name" value="PEBP_euk"/>
</dbReference>
<dbReference type="CDD" id="cd00866">
    <property type="entry name" value="PEBP_euk"/>
    <property type="match status" value="1"/>
</dbReference>
<dbReference type="OrthoDB" id="5752at2759"/>
<feature type="compositionally biased region" description="Polar residues" evidence="4">
    <location>
        <begin position="788"/>
        <end position="798"/>
    </location>
</feature>
<dbReference type="Proteomes" id="UP000308199">
    <property type="component" value="Unassembled WGS sequence"/>
</dbReference>
<dbReference type="InterPro" id="IPR022591">
    <property type="entry name" value="TAF1_HAT_dom"/>
</dbReference>
<dbReference type="Pfam" id="PF12157">
    <property type="entry name" value="DUF3591"/>
    <property type="match status" value="1"/>
</dbReference>
<dbReference type="GO" id="GO:0016251">
    <property type="term" value="F:RNA polymerase II general transcription initiation factor activity"/>
    <property type="evidence" value="ECO:0007669"/>
    <property type="project" value="InterPro"/>
</dbReference>
<feature type="domain" description="Transcription initiation factor TFIID subunit 1 histone acetyltransferase" evidence="5">
    <location>
        <begin position="319"/>
        <end position="772"/>
    </location>
</feature>
<name>A0A4S4L4R3_9AGAM</name>
<evidence type="ECO:0000256" key="4">
    <source>
        <dbReference type="SAM" id="MobiDB-lite"/>
    </source>
</evidence>
<evidence type="ECO:0000256" key="1">
    <source>
        <dbReference type="ARBA" id="ARBA00004123"/>
    </source>
</evidence>
<dbReference type="EMBL" id="SGPK01000201">
    <property type="protein sequence ID" value="THH06344.1"/>
    <property type="molecule type" value="Genomic_DNA"/>
</dbReference>
<dbReference type="PANTHER" id="PTHR13900:SF0">
    <property type="entry name" value="TRANSCRIPTION INITIATION FACTOR TFIID SUBUNIT 1"/>
    <property type="match status" value="1"/>
</dbReference>
<proteinExistence type="predicted"/>
<evidence type="ECO:0000256" key="2">
    <source>
        <dbReference type="ARBA" id="ARBA00023242"/>
    </source>
</evidence>
<dbReference type="Pfam" id="PF01161">
    <property type="entry name" value="PBP"/>
    <property type="match status" value="1"/>
</dbReference>
<dbReference type="GO" id="GO:0017025">
    <property type="term" value="F:TBP-class protein binding"/>
    <property type="evidence" value="ECO:0007669"/>
    <property type="project" value="InterPro"/>
</dbReference>
<evidence type="ECO:0000313" key="7">
    <source>
        <dbReference type="Proteomes" id="UP000308199"/>
    </source>
</evidence>
<dbReference type="GO" id="GO:0004402">
    <property type="term" value="F:histone acetyltransferase activity"/>
    <property type="evidence" value="ECO:0007669"/>
    <property type="project" value="InterPro"/>
</dbReference>
<dbReference type="Gene3D" id="1.20.58.1180">
    <property type="match status" value="1"/>
</dbReference>
<feature type="region of interest" description="Disordered" evidence="4">
    <location>
        <begin position="883"/>
        <end position="905"/>
    </location>
</feature>
<organism evidence="6 7">
    <name type="scientific">Phellinidium pouzarii</name>
    <dbReference type="NCBI Taxonomy" id="167371"/>
    <lineage>
        <taxon>Eukaryota</taxon>
        <taxon>Fungi</taxon>
        <taxon>Dikarya</taxon>
        <taxon>Basidiomycota</taxon>
        <taxon>Agaricomycotina</taxon>
        <taxon>Agaricomycetes</taxon>
        <taxon>Hymenochaetales</taxon>
        <taxon>Hymenochaetaceae</taxon>
        <taxon>Phellinidium</taxon>
    </lineage>
</organism>
<protein>
    <recommendedName>
        <fullName evidence="5">Transcription initiation factor TFIID subunit 1 histone acetyltransferase domain-containing protein</fullName>
    </recommendedName>
</protein>
<comment type="caution">
    <text evidence="6">The sequence shown here is derived from an EMBL/GenBank/DDBJ whole genome shotgun (WGS) entry which is preliminary data.</text>
</comment>
<keyword evidence="2" id="KW-0539">Nucleus</keyword>
<evidence type="ECO:0000313" key="6">
    <source>
        <dbReference type="EMBL" id="THH06344.1"/>
    </source>
</evidence>
<feature type="compositionally biased region" description="Basic and acidic residues" evidence="4">
    <location>
        <begin position="896"/>
        <end position="905"/>
    </location>
</feature>
<dbReference type="InterPro" id="IPR036610">
    <property type="entry name" value="PEBP-like_sf"/>
</dbReference>
<comment type="subcellular location">
    <subcellularLocation>
        <location evidence="1">Nucleus</location>
    </subcellularLocation>
</comment>
<feature type="region of interest" description="Disordered" evidence="4">
    <location>
        <begin position="1066"/>
        <end position="1092"/>
    </location>
</feature>
<evidence type="ECO:0000256" key="3">
    <source>
        <dbReference type="SAM" id="Coils"/>
    </source>
</evidence>
<reference evidence="6 7" key="1">
    <citation type="submission" date="2019-02" db="EMBL/GenBank/DDBJ databases">
        <title>Genome sequencing of the rare red list fungi Phellinidium pouzarii.</title>
        <authorList>
            <person name="Buettner E."/>
            <person name="Kellner H."/>
        </authorList>
    </citation>
    <scope>NUCLEOTIDE SEQUENCE [LARGE SCALE GENOMIC DNA]</scope>
    <source>
        <strain evidence="6 7">DSM 108285</strain>
    </source>
</reference>
<dbReference type="InterPro" id="IPR040240">
    <property type="entry name" value="TAF1"/>
</dbReference>
<keyword evidence="3" id="KW-0175">Coiled coil</keyword>
<feature type="coiled-coil region" evidence="3">
    <location>
        <begin position="1154"/>
        <end position="1181"/>
    </location>
</feature>
<sequence>MSIQDESSIISALTGFSLDHVLNGLQLPSGQNLSNQLGISGIPSLNSKQIYNDKWDDSDVIGADEGEDWEDEVNRELENEELEEDNVVKSEVRSPDTFRRERRVKIVKRLVERPKTVYERFPAFEKGKILNFTELFMGRVGKKSRVGKRPLSVETINPRKKEVPKGYLKAVVGATKRQVENKRVEEEVAAGSVEDDLVKALNVSRQDLAESNVPTSLSLHDRSFDLVLLSNWEDQIIYEPDYNSNHYPITRKEMATAPINNALEEGTWTQSIIWDAKTPFRDFTQIEIDADDENSEERYSEVRPRKRTRLDISLPRDRFNLSNDHYYEVSKDGARHRVRQTFGQLVVQHAYPAQKLQLPYYKTRLSKQEARSFHRPALQFPANIELRFSKVRTAKKKKDKAGRKIGKGGDVAEGLRKTSDLTLKDTSNFVLWEISASSSDTSDLCVVLVNYYRKKDDKDDFIPKAELGEPFVLEPGDESPFMKFGSVYAGQTIQALYNNLIRAPLFRHKSYSTDFLVVRSTSKGETKYHLREIKTLYIVGQTYPVTEVPGPHSRKITTTIKNRLQVIAFKLLRKSLGERLKISRLMKYFPDQNELQMRQRLKEFMEYHRRGPHQGFWRLKEFVTIPSDADMLKMVSPEQVVLSESMQVGQRHLQDAGYGGAAETAKDDDESNLSIEQQLAPWITTKNFLQATQAKAMLRLHGEGDPTGRGEAFSFVRVSMKDIFVRAGEDYEQKMAEADNRPKSAHRYNVAEQQNVYKSEIERIWKAQFDSLSRKDEPQLTVEDENRANAQRQQSQLRNKPKLEDLEYPPNAAMLSGPRTSVPPASPSYSRGSSLDRELSLGPEISQRVLRIRRFVEGEWETEIVRDPAVIRAYVRRRQTIEEESATADSLAPTGDEEKDKRAKKRLQEEIARMKKNQERRLHRKNAKITKEGGTPLQLNRPVKPDTTRHCGHCGQMGHMKTNRKCPRWAEFNSGAPPISITSAASPPGTSGGSLPAGGNALAPPNFGHGFAGGSVAVGPALSLQSSSGMPFPCPPSAFVPSPLATSPPVTAMELDDDLMQQQQNVGADSSAYTKPDVFADGDGEGEKRKKRRIVKRRAPISLTNPRRWNLPIAAGVLPVYDEALKLIKADAVRLKRERADVLARAAERVGGGEGKTGEEREALEEEVKALRKRAGILEIQSDINLPSVRWSAANGMADMGKPVYRHLVEQKWRKYGALDLLMERIYQMNVVPDVLPAVHPTIDVRVSFPERPPLSTYMRTRTRRKYKEVEPGEYLVPEQTRRRPRLYTSVFHAETRLYTLVLVDPDVPDAETRGFTTYLHWIQPNIALSASTSGIVDVTMPTRYVPPHPQQGTPYHRYCLILLPHVEAETKVRVGSLKSDDERRGFDLRAFCVEHGLDARAGGGIHMWREAWDETVSEIYRHTLKQAEPRYGLPRQRDRY</sequence>
<keyword evidence="7" id="KW-1185">Reference proteome</keyword>
<accession>A0A4S4L4R3</accession>